<dbReference type="STRING" id="126957.T1JN19"/>
<evidence type="ECO:0000256" key="1">
    <source>
        <dbReference type="SAM" id="MobiDB-lite"/>
    </source>
</evidence>
<feature type="compositionally biased region" description="Polar residues" evidence="1">
    <location>
        <begin position="234"/>
        <end position="261"/>
    </location>
</feature>
<protein>
    <submittedName>
        <fullName evidence="2">Uncharacterized protein</fullName>
    </submittedName>
</protein>
<reference evidence="2" key="2">
    <citation type="submission" date="2015-02" db="UniProtKB">
        <authorList>
            <consortium name="EnsemblMetazoa"/>
        </authorList>
    </citation>
    <scope>IDENTIFICATION</scope>
</reference>
<evidence type="ECO:0000313" key="3">
    <source>
        <dbReference type="Proteomes" id="UP000014500"/>
    </source>
</evidence>
<name>T1JN19_STRMM</name>
<keyword evidence="3" id="KW-1185">Reference proteome</keyword>
<dbReference type="PhylomeDB" id="T1JN19"/>
<accession>T1JN19</accession>
<dbReference type="EMBL" id="JH432212">
    <property type="status" value="NOT_ANNOTATED_CDS"/>
    <property type="molecule type" value="Genomic_DNA"/>
</dbReference>
<dbReference type="EnsemblMetazoa" id="SMAR015248-RA">
    <property type="protein sequence ID" value="SMAR015248-PA"/>
    <property type="gene ID" value="SMAR015248"/>
</dbReference>
<dbReference type="OMA" id="NKVDPQQ"/>
<reference evidence="3" key="1">
    <citation type="submission" date="2011-05" db="EMBL/GenBank/DDBJ databases">
        <authorList>
            <person name="Richards S.R."/>
            <person name="Qu J."/>
            <person name="Jiang H."/>
            <person name="Jhangiani S.N."/>
            <person name="Agravi P."/>
            <person name="Goodspeed R."/>
            <person name="Gross S."/>
            <person name="Mandapat C."/>
            <person name="Jackson L."/>
            <person name="Mathew T."/>
            <person name="Pu L."/>
            <person name="Thornton R."/>
            <person name="Saada N."/>
            <person name="Wilczek-Boney K.B."/>
            <person name="Lee S."/>
            <person name="Kovar C."/>
            <person name="Wu Y."/>
            <person name="Scherer S.E."/>
            <person name="Worley K.C."/>
            <person name="Muzny D.M."/>
            <person name="Gibbs R."/>
        </authorList>
    </citation>
    <scope>NUCLEOTIDE SEQUENCE</scope>
    <source>
        <strain evidence="3">Brora</strain>
    </source>
</reference>
<dbReference type="HOGENOM" id="CLU_038301_0_0_1"/>
<dbReference type="PANTHER" id="PTHR21521:SF0">
    <property type="entry name" value="AMUN, ISOFORM A"/>
    <property type="match status" value="1"/>
</dbReference>
<dbReference type="AlphaFoldDB" id="T1JN19"/>
<feature type="region of interest" description="Disordered" evidence="1">
    <location>
        <begin position="233"/>
        <end position="298"/>
    </location>
</feature>
<organism evidence="2 3">
    <name type="scientific">Strigamia maritima</name>
    <name type="common">European centipede</name>
    <name type="synonym">Geophilus maritimus</name>
    <dbReference type="NCBI Taxonomy" id="126957"/>
    <lineage>
        <taxon>Eukaryota</taxon>
        <taxon>Metazoa</taxon>
        <taxon>Ecdysozoa</taxon>
        <taxon>Arthropoda</taxon>
        <taxon>Myriapoda</taxon>
        <taxon>Chilopoda</taxon>
        <taxon>Pleurostigmophora</taxon>
        <taxon>Geophilomorpha</taxon>
        <taxon>Linotaeniidae</taxon>
        <taxon>Strigamia</taxon>
    </lineage>
</organism>
<dbReference type="Proteomes" id="UP000014500">
    <property type="component" value="Unassembled WGS sequence"/>
</dbReference>
<dbReference type="PANTHER" id="PTHR21521">
    <property type="entry name" value="AMUN, ISOFORM A"/>
    <property type="match status" value="1"/>
</dbReference>
<sequence>MAAECKTDSRTFFTCGTPQEWKYILTVYKDAVRLKAQQKNKKPEELLKLDSWYQDELPKLIQSRKERHITHDELVQVMKWKLARGKWRPRLTDLVRMNTQLTVTEASRKAFKRLPNLARAVPALCTLKGVGPGTASAILAAASPECAPFMADECVLCMPNVDSVDYTVQEYLSFARQIQTVAGRLNECDKSRHWTAHRVEMALWTHYIVRELNPTLLNLMPIVGDEDGIKNGKSAASQVEHTKSSAVTSENGEDSSASTSKSEPDEETSSHVDETQSGTEDTNDGEDEQPLTKKSKSE</sequence>
<dbReference type="eggNOG" id="ENOG502QR55">
    <property type="taxonomic scope" value="Eukaryota"/>
</dbReference>
<evidence type="ECO:0000313" key="2">
    <source>
        <dbReference type="EnsemblMetazoa" id="SMAR015248-PA"/>
    </source>
</evidence>
<proteinExistence type="predicted"/>